<dbReference type="PANTHER" id="PTHR41313:SF1">
    <property type="entry name" value="DNA METHYLASE ADENINE-SPECIFIC DOMAIN-CONTAINING PROTEIN"/>
    <property type="match status" value="1"/>
</dbReference>
<dbReference type="GO" id="GO:0003677">
    <property type="term" value="F:DNA binding"/>
    <property type="evidence" value="ECO:0007669"/>
    <property type="project" value="InterPro"/>
</dbReference>
<dbReference type="Pfam" id="PF02384">
    <property type="entry name" value="N6_Mtase"/>
    <property type="match status" value="1"/>
</dbReference>
<dbReference type="InterPro" id="IPR016843">
    <property type="entry name" value="S-AdoMet-dep_Ade-MeTrfase_prd"/>
</dbReference>
<organism evidence="3 4">
    <name type="scientific">Cerasibacillus quisquiliarum</name>
    <dbReference type="NCBI Taxonomy" id="227865"/>
    <lineage>
        <taxon>Bacteria</taxon>
        <taxon>Bacillati</taxon>
        <taxon>Bacillota</taxon>
        <taxon>Bacilli</taxon>
        <taxon>Bacillales</taxon>
        <taxon>Bacillaceae</taxon>
        <taxon>Cerasibacillus</taxon>
    </lineage>
</organism>
<dbReference type="PANTHER" id="PTHR41313">
    <property type="entry name" value="ADENINE-SPECIFIC METHYLTRANSFERASE"/>
    <property type="match status" value="1"/>
</dbReference>
<gene>
    <name evidence="3" type="ORF">CQU01_25010</name>
</gene>
<evidence type="ECO:0000259" key="2">
    <source>
        <dbReference type="Pfam" id="PF21106"/>
    </source>
</evidence>
<dbReference type="Gene3D" id="1.10.150.470">
    <property type="match status" value="1"/>
</dbReference>
<dbReference type="Gene3D" id="3.40.50.150">
    <property type="entry name" value="Vaccinia Virus protein VP39"/>
    <property type="match status" value="1"/>
</dbReference>
<dbReference type="InterPro" id="IPR029063">
    <property type="entry name" value="SAM-dependent_MTases_sf"/>
</dbReference>
<evidence type="ECO:0000313" key="4">
    <source>
        <dbReference type="Proteomes" id="UP000321491"/>
    </source>
</evidence>
<dbReference type="EMBL" id="BJXW01000036">
    <property type="protein sequence ID" value="GEN32263.1"/>
    <property type="molecule type" value="Genomic_DNA"/>
</dbReference>
<evidence type="ECO:0000259" key="1">
    <source>
        <dbReference type="Pfam" id="PF02384"/>
    </source>
</evidence>
<dbReference type="OrthoDB" id="9788159at2"/>
<dbReference type="InterPro" id="IPR052933">
    <property type="entry name" value="DNA_Protect_Modify"/>
</dbReference>
<feature type="domain" description="DNA methylase adenine-specific" evidence="1">
    <location>
        <begin position="93"/>
        <end position="288"/>
    </location>
</feature>
<proteinExistence type="predicted"/>
<keyword evidence="4" id="KW-1185">Reference proteome</keyword>
<dbReference type="Proteomes" id="UP000321491">
    <property type="component" value="Unassembled WGS sequence"/>
</dbReference>
<dbReference type="Pfam" id="PF21106">
    <property type="entry name" value="YtxK_like"/>
    <property type="match status" value="1"/>
</dbReference>
<dbReference type="CDD" id="cd02440">
    <property type="entry name" value="AdoMet_MTases"/>
    <property type="match status" value="1"/>
</dbReference>
<protein>
    <submittedName>
        <fullName evidence="3">Uncharacterized protein</fullName>
    </submittedName>
</protein>
<accession>A0A511V3E9</accession>
<sequence length="324" mass="36986">MEKIETLFSWLDHTAERIEESQDEPYLDCLAHAMEILFHREVSNIDDELTIKKIEKRLENIDLNDFQQKDIRKAVQMAILKGMKDNIQQQHLITPEAVALFIGYLANKFTAKQETLTVFDPACGTANLLTTVLSQLNKSVTAYGSDVDPTLMRLSVANANLQKLEIEFFQQDSLRPLLLAPVDLVVSDLPVGYYPDDVNASRFVLKAKEGHSYAHHLFIEQSLTYTKEKGFLIFLIPNFLFTSDQADQLRTYLKEHAHIYGLLQLPESIFKAKENAKSILVLQKRGQDTLTPKQPLLVQLPSFKNEKAMADIIGQINAWFSKYL</sequence>
<dbReference type="InterPro" id="IPR048375">
    <property type="entry name" value="YtxK-like_N"/>
</dbReference>
<dbReference type="SUPFAM" id="SSF53335">
    <property type="entry name" value="S-adenosyl-L-methionine-dependent methyltransferases"/>
    <property type="match status" value="1"/>
</dbReference>
<dbReference type="RefSeq" id="WP_146938620.1">
    <property type="nucleotide sequence ID" value="NZ_BJXW01000036.1"/>
</dbReference>
<dbReference type="PIRSF" id="PIRSF026567">
    <property type="entry name" value="Adenine_mtase_bact_prd"/>
    <property type="match status" value="1"/>
</dbReference>
<evidence type="ECO:0000313" key="3">
    <source>
        <dbReference type="EMBL" id="GEN32263.1"/>
    </source>
</evidence>
<dbReference type="InterPro" id="IPR003356">
    <property type="entry name" value="DNA_methylase_A-5"/>
</dbReference>
<dbReference type="PRINTS" id="PR00507">
    <property type="entry name" value="N12N6MTFRASE"/>
</dbReference>
<comment type="caution">
    <text evidence="3">The sequence shown here is derived from an EMBL/GenBank/DDBJ whole genome shotgun (WGS) entry which is preliminary data.</text>
</comment>
<dbReference type="GO" id="GO:0008170">
    <property type="term" value="F:N-methyltransferase activity"/>
    <property type="evidence" value="ECO:0007669"/>
    <property type="project" value="InterPro"/>
</dbReference>
<name>A0A511V3E9_9BACI</name>
<feature type="domain" description="YtxK-like N-terminal helical" evidence="2">
    <location>
        <begin position="5"/>
        <end position="83"/>
    </location>
</feature>
<reference evidence="3 4" key="1">
    <citation type="submission" date="2019-07" db="EMBL/GenBank/DDBJ databases">
        <title>Whole genome shotgun sequence of Cerasibacillus quisquiliarum NBRC 102429.</title>
        <authorList>
            <person name="Hosoyama A."/>
            <person name="Uohara A."/>
            <person name="Ohji S."/>
            <person name="Ichikawa N."/>
        </authorList>
    </citation>
    <scope>NUCLEOTIDE SEQUENCE [LARGE SCALE GENOMIC DNA]</scope>
    <source>
        <strain evidence="3 4">NBRC 102429</strain>
    </source>
</reference>
<dbReference type="AlphaFoldDB" id="A0A511V3E9"/>